<evidence type="ECO:0000256" key="1">
    <source>
        <dbReference type="SAM" id="MobiDB-lite"/>
    </source>
</evidence>
<organism evidence="2 3">
    <name type="scientific">Mycena alexandri</name>
    <dbReference type="NCBI Taxonomy" id="1745969"/>
    <lineage>
        <taxon>Eukaryota</taxon>
        <taxon>Fungi</taxon>
        <taxon>Dikarya</taxon>
        <taxon>Basidiomycota</taxon>
        <taxon>Agaricomycotina</taxon>
        <taxon>Agaricomycetes</taxon>
        <taxon>Agaricomycetidae</taxon>
        <taxon>Agaricales</taxon>
        <taxon>Marasmiineae</taxon>
        <taxon>Mycenaceae</taxon>
        <taxon>Mycena</taxon>
    </lineage>
</organism>
<dbReference type="Proteomes" id="UP001218188">
    <property type="component" value="Unassembled WGS sequence"/>
</dbReference>
<sequence>MSMSDPYPTPRSSNDYSAWVRAPAPASKPVQYGPSPHHVGATTPRTGLHTPAASLEITSPAPPSKVTSAATQSEIDQLQLEKAAKLLSDIDKLQFETNRSQSLFVDVATWEVFEANHRESVEHRTEYVADTQTMIVTCASGVHEGFRPLVQPFTDVAATFRSVYTIETNIDVHVTSPLKARSNRVPDFVFAKSGVEPQNLFLFECAWSQPFTDVEKKAAQLLTRKDVQLVACLDITTGGQRPCKSAPPVKYTIRDADTFPDKPRARLAPVIFEKHVWAGAITGIRVHLFQRDFETESYDVFPGAPGLEDNQSIVGLAFGKLLTDQLKADGLSLFTSEKPFFIDWDGLYDNIDKRLISDGFQRYKDWAVKVADDPLTLPAVAVKRSRPRDDLKDLPEWYKKPKVEQ</sequence>
<comment type="caution">
    <text evidence="2">The sequence shown here is derived from an EMBL/GenBank/DDBJ whole genome shotgun (WGS) entry which is preliminary data.</text>
</comment>
<dbReference type="AlphaFoldDB" id="A0AAD6WWZ6"/>
<protein>
    <submittedName>
        <fullName evidence="2">Uncharacterized protein</fullName>
    </submittedName>
</protein>
<keyword evidence="3" id="KW-1185">Reference proteome</keyword>
<proteinExistence type="predicted"/>
<feature type="region of interest" description="Disordered" evidence="1">
    <location>
        <begin position="1"/>
        <end position="48"/>
    </location>
</feature>
<dbReference type="EMBL" id="JARJCM010000138">
    <property type="protein sequence ID" value="KAJ7026451.1"/>
    <property type="molecule type" value="Genomic_DNA"/>
</dbReference>
<evidence type="ECO:0000313" key="3">
    <source>
        <dbReference type="Proteomes" id="UP001218188"/>
    </source>
</evidence>
<reference evidence="2" key="1">
    <citation type="submission" date="2023-03" db="EMBL/GenBank/DDBJ databases">
        <title>Massive genome expansion in bonnet fungi (Mycena s.s.) driven by repeated elements and novel gene families across ecological guilds.</title>
        <authorList>
            <consortium name="Lawrence Berkeley National Laboratory"/>
            <person name="Harder C.B."/>
            <person name="Miyauchi S."/>
            <person name="Viragh M."/>
            <person name="Kuo A."/>
            <person name="Thoen E."/>
            <person name="Andreopoulos B."/>
            <person name="Lu D."/>
            <person name="Skrede I."/>
            <person name="Drula E."/>
            <person name="Henrissat B."/>
            <person name="Morin E."/>
            <person name="Kohler A."/>
            <person name="Barry K."/>
            <person name="LaButti K."/>
            <person name="Morin E."/>
            <person name="Salamov A."/>
            <person name="Lipzen A."/>
            <person name="Mereny Z."/>
            <person name="Hegedus B."/>
            <person name="Baldrian P."/>
            <person name="Stursova M."/>
            <person name="Weitz H."/>
            <person name="Taylor A."/>
            <person name="Grigoriev I.V."/>
            <person name="Nagy L.G."/>
            <person name="Martin F."/>
            <person name="Kauserud H."/>
        </authorList>
    </citation>
    <scope>NUCLEOTIDE SEQUENCE</scope>
    <source>
        <strain evidence="2">CBHHK200</strain>
    </source>
</reference>
<evidence type="ECO:0000313" key="2">
    <source>
        <dbReference type="EMBL" id="KAJ7026451.1"/>
    </source>
</evidence>
<accession>A0AAD6WWZ6</accession>
<gene>
    <name evidence="2" type="ORF">C8F04DRAFT_1125425</name>
</gene>
<name>A0AAD6WWZ6_9AGAR</name>